<organism evidence="1 2">
    <name type="scientific">Paenibacillus kribbensis</name>
    <dbReference type="NCBI Taxonomy" id="172713"/>
    <lineage>
        <taxon>Bacteria</taxon>
        <taxon>Bacillati</taxon>
        <taxon>Bacillota</taxon>
        <taxon>Bacilli</taxon>
        <taxon>Bacillales</taxon>
        <taxon>Paenibacillaceae</taxon>
        <taxon>Paenibacillus</taxon>
    </lineage>
</organism>
<protein>
    <submittedName>
        <fullName evidence="1">Uncharacterized protein</fullName>
    </submittedName>
</protein>
<proteinExistence type="predicted"/>
<accession>A0A222WNS2</accession>
<dbReference type="AlphaFoldDB" id="A0A222WNS2"/>
<name>A0A222WNS2_9BACL</name>
<dbReference type="RefSeq" id="WP_094155622.1">
    <property type="nucleotide sequence ID" value="NZ_CP020028.1"/>
</dbReference>
<dbReference type="Proteomes" id="UP000214666">
    <property type="component" value="Chromosome"/>
</dbReference>
<dbReference type="EMBL" id="CP020028">
    <property type="protein sequence ID" value="ASR48190.1"/>
    <property type="molecule type" value="Genomic_DNA"/>
</dbReference>
<keyword evidence="2" id="KW-1185">Reference proteome</keyword>
<sequence length="71" mass="8233">MSIYQIVTLFLEIEVICSICNHHVKNFVDLGQHYLQQGKTKLGKQLVEQGLANIKLVYKEDEIDKTMMHLT</sequence>
<gene>
    <name evidence="1" type="ORF">B4V02_16540</name>
</gene>
<evidence type="ECO:0000313" key="2">
    <source>
        <dbReference type="Proteomes" id="UP000214666"/>
    </source>
</evidence>
<reference evidence="1 2" key="1">
    <citation type="submission" date="2017-03" db="EMBL/GenBank/DDBJ databases">
        <title>Complete genome sequence of Paenibacillus Kribbensis producing bioflocculants.</title>
        <authorList>
            <person name="Lee H.-G."/>
            <person name="Oh H.-M."/>
        </authorList>
    </citation>
    <scope>NUCLEOTIDE SEQUENCE [LARGE SCALE GENOMIC DNA]</scope>
    <source>
        <strain evidence="1 2">AM49</strain>
    </source>
</reference>
<evidence type="ECO:0000313" key="1">
    <source>
        <dbReference type="EMBL" id="ASR48190.1"/>
    </source>
</evidence>
<dbReference type="KEGG" id="pkb:B4V02_16540"/>